<keyword evidence="1" id="KW-0596">Phosphopantetheine</keyword>
<dbReference type="InterPro" id="IPR025110">
    <property type="entry name" value="AMP-bd_C"/>
</dbReference>
<feature type="non-terminal residue" evidence="4">
    <location>
        <position position="220"/>
    </location>
</feature>
<keyword evidence="2" id="KW-0597">Phosphoprotein</keyword>
<dbReference type="InterPro" id="IPR009081">
    <property type="entry name" value="PP-bd_ACP"/>
</dbReference>
<evidence type="ECO:0000256" key="1">
    <source>
        <dbReference type="ARBA" id="ARBA00022450"/>
    </source>
</evidence>
<gene>
    <name evidence="4" type="ORF">ACCI49_24945</name>
</gene>
<dbReference type="InterPro" id="IPR045851">
    <property type="entry name" value="AMP-bd_C_sf"/>
</dbReference>
<dbReference type="InterPro" id="IPR006162">
    <property type="entry name" value="Ppantetheine_attach_site"/>
</dbReference>
<accession>A0ABV4P6X4</accession>
<dbReference type="Proteomes" id="UP001569428">
    <property type="component" value="Unassembled WGS sequence"/>
</dbReference>
<sequence>MNRPELTKEKFIPNPFSSDPKDRLYKTGDLVRWLPDGNLEFIGRIDDQVKLRGFRIELGDIESALSEITGIKHSVVQAREDAGREKTLVAYVVLEAAEYAQEQEESAQAERRQYIEEIKRTLKGRLPAYMVPPVYIFLPELPLTPNGKVDKSALPAPAESDWVKAQYVAPRNEDEARLCGLWSDILKISEVGVYDDFFALGGHSLLATRLVSQIRQEFEV</sequence>
<dbReference type="PANTHER" id="PTHR45527:SF14">
    <property type="entry name" value="PLIPASTATIN SYNTHASE SUBUNIT B"/>
    <property type="match status" value="1"/>
</dbReference>
<evidence type="ECO:0000259" key="3">
    <source>
        <dbReference type="PROSITE" id="PS50075"/>
    </source>
</evidence>
<proteinExistence type="predicted"/>
<dbReference type="Gene3D" id="3.40.50.1820">
    <property type="entry name" value="alpha/beta hydrolase"/>
    <property type="match status" value="1"/>
</dbReference>
<dbReference type="SUPFAM" id="SSF56801">
    <property type="entry name" value="Acetyl-CoA synthetase-like"/>
    <property type="match status" value="1"/>
</dbReference>
<evidence type="ECO:0000256" key="2">
    <source>
        <dbReference type="ARBA" id="ARBA00022553"/>
    </source>
</evidence>
<feature type="domain" description="Carrier" evidence="3">
    <location>
        <begin position="169"/>
        <end position="220"/>
    </location>
</feature>
<keyword evidence="5" id="KW-1185">Reference proteome</keyword>
<dbReference type="RefSeq" id="WP_371841960.1">
    <property type="nucleotide sequence ID" value="NZ_JBGMEK010000269.1"/>
</dbReference>
<dbReference type="PANTHER" id="PTHR45527">
    <property type="entry name" value="NONRIBOSOMAL PEPTIDE SYNTHETASE"/>
    <property type="match status" value="1"/>
</dbReference>
<dbReference type="PROSITE" id="PS50075">
    <property type="entry name" value="CARRIER"/>
    <property type="match status" value="1"/>
</dbReference>
<dbReference type="InterPro" id="IPR029058">
    <property type="entry name" value="AB_hydrolase_fold"/>
</dbReference>
<reference evidence="4 5" key="1">
    <citation type="submission" date="2024-08" db="EMBL/GenBank/DDBJ databases">
        <authorList>
            <person name="Ishaq N."/>
        </authorList>
    </citation>
    <scope>NUCLEOTIDE SEQUENCE [LARGE SCALE GENOMIC DNA]</scope>
    <source>
        <strain evidence="4 5">DSM 18651</strain>
    </source>
</reference>
<dbReference type="SUPFAM" id="SSF47336">
    <property type="entry name" value="ACP-like"/>
    <property type="match status" value="1"/>
</dbReference>
<dbReference type="Pfam" id="PF13193">
    <property type="entry name" value="AMP-binding_C"/>
    <property type="match status" value="1"/>
</dbReference>
<protein>
    <submittedName>
        <fullName evidence="4">Non-ribosomal peptide synthetase</fullName>
    </submittedName>
</protein>
<name>A0ABV4P6X4_9GAMM</name>
<dbReference type="Gene3D" id="2.30.38.10">
    <property type="entry name" value="Luciferase, Domain 3"/>
    <property type="match status" value="1"/>
</dbReference>
<dbReference type="Pfam" id="PF00550">
    <property type="entry name" value="PP-binding"/>
    <property type="match status" value="1"/>
</dbReference>
<comment type="caution">
    <text evidence="4">The sequence shown here is derived from an EMBL/GenBank/DDBJ whole genome shotgun (WGS) entry which is preliminary data.</text>
</comment>
<evidence type="ECO:0000313" key="4">
    <source>
        <dbReference type="EMBL" id="MFA0814118.1"/>
    </source>
</evidence>
<dbReference type="Gene3D" id="3.30.300.30">
    <property type="match status" value="1"/>
</dbReference>
<dbReference type="EMBL" id="JBGMEK010000269">
    <property type="protein sequence ID" value="MFA0814118.1"/>
    <property type="molecule type" value="Genomic_DNA"/>
</dbReference>
<dbReference type="PROSITE" id="PS00012">
    <property type="entry name" value="PHOSPHOPANTETHEINE"/>
    <property type="match status" value="1"/>
</dbReference>
<organism evidence="4 5">
    <name type="scientific">Microbulbifer epialgicus</name>
    <dbReference type="NCBI Taxonomy" id="393907"/>
    <lineage>
        <taxon>Bacteria</taxon>
        <taxon>Pseudomonadati</taxon>
        <taxon>Pseudomonadota</taxon>
        <taxon>Gammaproteobacteria</taxon>
        <taxon>Cellvibrionales</taxon>
        <taxon>Microbulbiferaceae</taxon>
        <taxon>Microbulbifer</taxon>
    </lineage>
</organism>
<evidence type="ECO:0000313" key="5">
    <source>
        <dbReference type="Proteomes" id="UP001569428"/>
    </source>
</evidence>
<dbReference type="InterPro" id="IPR036736">
    <property type="entry name" value="ACP-like_sf"/>
</dbReference>